<dbReference type="KEGG" id="rca:Rcas_1197"/>
<name>A7NIJ4_ROSCS</name>
<reference evidence="2 3" key="1">
    <citation type="submission" date="2007-08" db="EMBL/GenBank/DDBJ databases">
        <title>Complete sequence of Roseiflexus castenholzii DSM 13941.</title>
        <authorList>
            <consortium name="US DOE Joint Genome Institute"/>
            <person name="Copeland A."/>
            <person name="Lucas S."/>
            <person name="Lapidus A."/>
            <person name="Barry K."/>
            <person name="Glavina del Rio T."/>
            <person name="Dalin E."/>
            <person name="Tice H."/>
            <person name="Pitluck S."/>
            <person name="Thompson L.S."/>
            <person name="Brettin T."/>
            <person name="Bruce D."/>
            <person name="Detter J.C."/>
            <person name="Han C."/>
            <person name="Tapia R."/>
            <person name="Schmutz J."/>
            <person name="Larimer F."/>
            <person name="Land M."/>
            <person name="Hauser L."/>
            <person name="Kyrpides N."/>
            <person name="Mikhailova N."/>
            <person name="Bryant D.A."/>
            <person name="Hanada S."/>
            <person name="Tsukatani Y."/>
            <person name="Richardson P."/>
        </authorList>
    </citation>
    <scope>NUCLEOTIDE SEQUENCE [LARGE SCALE GENOMIC DNA]</scope>
    <source>
        <strain evidence="3">DSM 13941 / HLO8</strain>
    </source>
</reference>
<organism evidence="2 3">
    <name type="scientific">Roseiflexus castenholzii (strain DSM 13941 / HLO8)</name>
    <dbReference type="NCBI Taxonomy" id="383372"/>
    <lineage>
        <taxon>Bacteria</taxon>
        <taxon>Bacillati</taxon>
        <taxon>Chloroflexota</taxon>
        <taxon>Chloroflexia</taxon>
        <taxon>Chloroflexales</taxon>
        <taxon>Roseiflexineae</taxon>
        <taxon>Roseiflexaceae</taxon>
        <taxon>Roseiflexus</taxon>
    </lineage>
</organism>
<dbReference type="Proteomes" id="UP000000263">
    <property type="component" value="Chromosome"/>
</dbReference>
<dbReference type="OrthoDB" id="9795345at2"/>
<accession>A7NIJ4</accession>
<keyword evidence="2" id="KW-0238">DNA-binding</keyword>
<evidence type="ECO:0000313" key="2">
    <source>
        <dbReference type="EMBL" id="ABU57294.1"/>
    </source>
</evidence>
<feature type="domain" description="PHA accumulation regulator DNA-binding N-terminal" evidence="1">
    <location>
        <begin position="3"/>
        <end position="59"/>
    </location>
</feature>
<gene>
    <name evidence="2" type="ordered locus">Rcas_1197</name>
</gene>
<dbReference type="HOGENOM" id="CLU_089210_2_0_0"/>
<dbReference type="eggNOG" id="COG5394">
    <property type="taxonomic scope" value="Bacteria"/>
</dbReference>
<evidence type="ECO:0000313" key="3">
    <source>
        <dbReference type="Proteomes" id="UP000000263"/>
    </source>
</evidence>
<dbReference type="GO" id="GO:0003677">
    <property type="term" value="F:DNA binding"/>
    <property type="evidence" value="ECO:0007669"/>
    <property type="project" value="UniProtKB-KW"/>
</dbReference>
<dbReference type="Pfam" id="PF07879">
    <property type="entry name" value="PHB_acc_N"/>
    <property type="match status" value="1"/>
</dbReference>
<keyword evidence="3" id="KW-1185">Reference proteome</keyword>
<proteinExistence type="predicted"/>
<dbReference type="STRING" id="383372.Rcas_1197"/>
<protein>
    <submittedName>
        <fullName evidence="2">PHA accumulation regulator DNA-binding protein</fullName>
    </submittedName>
</protein>
<sequence>MQTIKKYANRKLYHIDRKQYITLEGIAALVQAGEQVRVIDNETGEDITAQILAQVALQTRGDHGRLPTSLLTSLIRAGEGTLSGLQRSLLGAFGGIGFVNAEIERRLAYLRETGRLDDDEVQRLRTLLVDSYDTATAPGLPSKSDVDRLHEQVDELMKLVEQLLAQQKK</sequence>
<dbReference type="EMBL" id="CP000804">
    <property type="protein sequence ID" value="ABU57294.1"/>
    <property type="molecule type" value="Genomic_DNA"/>
</dbReference>
<dbReference type="InterPro" id="IPR012909">
    <property type="entry name" value="PHA_DNA-bd_N"/>
</dbReference>
<evidence type="ECO:0000259" key="1">
    <source>
        <dbReference type="Pfam" id="PF07879"/>
    </source>
</evidence>
<dbReference type="RefSeq" id="WP_012119724.1">
    <property type="nucleotide sequence ID" value="NC_009767.1"/>
</dbReference>
<dbReference type="AlphaFoldDB" id="A7NIJ4"/>